<dbReference type="PANTHER" id="PTHR24346">
    <property type="entry name" value="MAP/MICROTUBULE AFFINITY-REGULATING KINASE"/>
    <property type="match status" value="1"/>
</dbReference>
<dbReference type="InterPro" id="IPR000719">
    <property type="entry name" value="Prot_kinase_dom"/>
</dbReference>
<dbReference type="Proteomes" id="UP001255856">
    <property type="component" value="Unassembled WGS sequence"/>
</dbReference>
<dbReference type="Pfam" id="PF00069">
    <property type="entry name" value="Pkinase"/>
    <property type="match status" value="1"/>
</dbReference>
<dbReference type="InterPro" id="IPR011009">
    <property type="entry name" value="Kinase-like_dom_sf"/>
</dbReference>
<evidence type="ECO:0000313" key="8">
    <source>
        <dbReference type="EMBL" id="KAK2076266.1"/>
    </source>
</evidence>
<dbReference type="SMART" id="SM00220">
    <property type="entry name" value="S_TKc"/>
    <property type="match status" value="1"/>
</dbReference>
<keyword evidence="2 5" id="KW-0547">Nucleotide-binding</keyword>
<evidence type="ECO:0000256" key="4">
    <source>
        <dbReference type="ARBA" id="ARBA00022840"/>
    </source>
</evidence>
<dbReference type="GO" id="GO:0004674">
    <property type="term" value="F:protein serine/threonine kinase activity"/>
    <property type="evidence" value="ECO:0007669"/>
    <property type="project" value="TreeGrafter"/>
</dbReference>
<dbReference type="GO" id="GO:0035556">
    <property type="term" value="P:intracellular signal transduction"/>
    <property type="evidence" value="ECO:0007669"/>
    <property type="project" value="TreeGrafter"/>
</dbReference>
<dbReference type="GO" id="GO:0005524">
    <property type="term" value="F:ATP binding"/>
    <property type="evidence" value="ECO:0007669"/>
    <property type="project" value="UniProtKB-UniRule"/>
</dbReference>
<feature type="compositionally biased region" description="Basic and acidic residues" evidence="6">
    <location>
        <begin position="183"/>
        <end position="194"/>
    </location>
</feature>
<feature type="binding site" evidence="5">
    <location>
        <position position="137"/>
    </location>
    <ligand>
        <name>ATP</name>
        <dbReference type="ChEBI" id="CHEBI:30616"/>
    </ligand>
</feature>
<feature type="region of interest" description="Disordered" evidence="6">
    <location>
        <begin position="761"/>
        <end position="798"/>
    </location>
</feature>
<feature type="compositionally biased region" description="Low complexity" evidence="6">
    <location>
        <begin position="556"/>
        <end position="572"/>
    </location>
</feature>
<keyword evidence="4 5" id="KW-0067">ATP-binding</keyword>
<feature type="compositionally biased region" description="Basic and acidic residues" evidence="6">
    <location>
        <begin position="775"/>
        <end position="795"/>
    </location>
</feature>
<dbReference type="PANTHER" id="PTHR24346:SF77">
    <property type="entry name" value="SERINE THREONINE PROTEIN KINASE"/>
    <property type="match status" value="1"/>
</dbReference>
<feature type="region of interest" description="Disordered" evidence="6">
    <location>
        <begin position="661"/>
        <end position="721"/>
    </location>
</feature>
<feature type="compositionally biased region" description="Low complexity" evidence="6">
    <location>
        <begin position="965"/>
        <end position="977"/>
    </location>
</feature>
<feature type="region of interest" description="Disordered" evidence="6">
    <location>
        <begin position="1304"/>
        <end position="1334"/>
    </location>
</feature>
<protein>
    <recommendedName>
        <fullName evidence="7">Protein kinase domain-containing protein</fullName>
    </recommendedName>
</protein>
<feature type="region of interest" description="Disordered" evidence="6">
    <location>
        <begin position="164"/>
        <end position="199"/>
    </location>
</feature>
<feature type="compositionally biased region" description="Low complexity" evidence="6">
    <location>
        <begin position="683"/>
        <end position="699"/>
    </location>
</feature>
<dbReference type="PROSITE" id="PS00107">
    <property type="entry name" value="PROTEIN_KINASE_ATP"/>
    <property type="match status" value="1"/>
</dbReference>
<feature type="region of interest" description="Disordered" evidence="6">
    <location>
        <begin position="849"/>
        <end position="873"/>
    </location>
</feature>
<evidence type="ECO:0000256" key="3">
    <source>
        <dbReference type="ARBA" id="ARBA00022777"/>
    </source>
</evidence>
<gene>
    <name evidence="8" type="ORF">QBZ16_001198</name>
</gene>
<feature type="region of interest" description="Disordered" evidence="6">
    <location>
        <begin position="901"/>
        <end position="921"/>
    </location>
</feature>
<feature type="region of interest" description="Disordered" evidence="6">
    <location>
        <begin position="615"/>
        <end position="648"/>
    </location>
</feature>
<evidence type="ECO:0000313" key="9">
    <source>
        <dbReference type="Proteomes" id="UP001255856"/>
    </source>
</evidence>
<dbReference type="PROSITE" id="PS00108">
    <property type="entry name" value="PROTEIN_KINASE_ST"/>
    <property type="match status" value="1"/>
</dbReference>
<evidence type="ECO:0000256" key="1">
    <source>
        <dbReference type="ARBA" id="ARBA00022679"/>
    </source>
</evidence>
<keyword evidence="9" id="KW-1185">Reference proteome</keyword>
<dbReference type="Gene3D" id="1.10.510.10">
    <property type="entry name" value="Transferase(Phosphotransferase) domain 1"/>
    <property type="match status" value="1"/>
</dbReference>
<keyword evidence="1" id="KW-0808">Transferase</keyword>
<dbReference type="InterPro" id="IPR018490">
    <property type="entry name" value="cNMP-bd_dom_sf"/>
</dbReference>
<feature type="compositionally biased region" description="Polar residues" evidence="6">
    <location>
        <begin position="576"/>
        <end position="591"/>
    </location>
</feature>
<feature type="region of interest" description="Disordered" evidence="6">
    <location>
        <begin position="468"/>
        <end position="599"/>
    </location>
</feature>
<dbReference type="SUPFAM" id="SSF51206">
    <property type="entry name" value="cAMP-binding domain-like"/>
    <property type="match status" value="1"/>
</dbReference>
<proteinExistence type="predicted"/>
<feature type="compositionally biased region" description="Polar residues" evidence="6">
    <location>
        <begin position="994"/>
        <end position="1003"/>
    </location>
</feature>
<dbReference type="CDD" id="cd14008">
    <property type="entry name" value="STKc_LKB1_CaMKK"/>
    <property type="match status" value="1"/>
</dbReference>
<dbReference type="Gene3D" id="3.30.200.20">
    <property type="entry name" value="Phosphorylase Kinase, domain 1"/>
    <property type="match status" value="1"/>
</dbReference>
<dbReference type="GO" id="GO:0005737">
    <property type="term" value="C:cytoplasm"/>
    <property type="evidence" value="ECO:0007669"/>
    <property type="project" value="TreeGrafter"/>
</dbReference>
<evidence type="ECO:0000256" key="6">
    <source>
        <dbReference type="SAM" id="MobiDB-lite"/>
    </source>
</evidence>
<evidence type="ECO:0000256" key="2">
    <source>
        <dbReference type="ARBA" id="ARBA00022741"/>
    </source>
</evidence>
<organism evidence="8 9">
    <name type="scientific">Prototheca wickerhamii</name>
    <dbReference type="NCBI Taxonomy" id="3111"/>
    <lineage>
        <taxon>Eukaryota</taxon>
        <taxon>Viridiplantae</taxon>
        <taxon>Chlorophyta</taxon>
        <taxon>core chlorophytes</taxon>
        <taxon>Trebouxiophyceae</taxon>
        <taxon>Chlorellales</taxon>
        <taxon>Chlorellaceae</taxon>
        <taxon>Prototheca</taxon>
    </lineage>
</organism>
<feature type="region of interest" description="Disordered" evidence="6">
    <location>
        <begin position="41"/>
        <end position="70"/>
    </location>
</feature>
<feature type="compositionally biased region" description="Low complexity" evidence="6">
    <location>
        <begin position="850"/>
        <end position="873"/>
    </location>
</feature>
<accession>A0AAD9IDR9</accession>
<dbReference type="InterPro" id="IPR017441">
    <property type="entry name" value="Protein_kinase_ATP_BS"/>
</dbReference>
<dbReference type="EMBL" id="JASFZW010000011">
    <property type="protein sequence ID" value="KAK2076266.1"/>
    <property type="molecule type" value="Genomic_DNA"/>
</dbReference>
<keyword evidence="3" id="KW-0418">Kinase</keyword>
<sequence length="1370" mass="144191">MGCFHSRPAGDRPGRIPKFAKTSIFTSLAEAGDATLLVHRKHAPLGPGSSSSEDEEPASPAAAPPARATRRVMDMKTEPLAAEGAAPVKHTRRLRVGTVQGATFLNQYIVVETLGRGSYGKVKLCLSTSDDSLYAVKIVNSRLIRQGGRSTLLVGRSRRALPRPRADAAADVNVAEDGAGDPKNAKDSPARDASSDDDEAGALAPLRREIEIMRCLRHPNLVRLYEVIEDPATGKVLMVMEYAEAGRLLAPGQLAPGRRMPGDHRAVLLSARWRRAWPSLHQHHIIHGDMKPDNVLLSGDSTIKIADFGQAQFFEKRDTLSRTLGTPAYLPPEVCAGGAYHGRGADMWALGVCLYQFVFGRLPFEADSAMGLYDLIARGQVPYPEHVPLSLELQDLLLRLLNPDPRARIDAEEMMEHPWVKGDIWSALLTNFQLVDGSWAEPPDLPAGMRAEDVAAIVFPVSSVEGGERGGIWGARREPGWVQRAGGSPDGSAVRGGSPDGSAVRGGSPDGSIRDGATGAQKQSRPPSSCAGDAAPPLLRPGRDSPPSQGSSCAPGALGARARARARGSSGLESPGSPNSLLQAAAHQSTAAHRPHWQSAPRSLLEELPFVRDDLDGEDAAGGDALPAGGGSLQLARTRSGHARRSASYASLSNLGRVSRNRPVRRASLGGEGGLTEARIDEGGPMMGRSSTGSSSSSLLEEEEDDGAGGAGWVGSPPLAGARHRLSVGTAARRPSDGGVEEQPGTPTRAVAGAWEQAMFGGGVSSDGLPLASTGDDRPVAKPTKGDSTLKKETVHAVAPRTRSVQNSAAVSNLVSPFVTELRTEPSLALGDAPGPVPDAPTRAEALKDAPSPFASGAPPASPRSAAQRGASSPLAADGAFAFAASPRGARGVRRDSAAARAVTLSPRHASTATDADGLGDASALQRTSTLITLQSSGLPRMQGGTMTRPSGIFRRPESVYSPDSSYHGGQHYSSGRSRTDAGSDGAAALAVDTDSSLPSATASAPVAMPTRRSPFDAQTPPSPAALLLGGRPVFERASQTSSLEDEPGSSGKGSPRWRRRRGRRRTESSEAPGLARISSSGVLARLTHQLSNKLLGVTDVEIVRLKAGDCAAYSEERRFVYYILSGEVEVGWEARLPLSLSMVLQHALQAEESLRLEPNLSGPMDSLALDVDDAQLEVDARSGTLTGAVRDAALRAADMLRSAAEPGAVDDLLVTRRGPRQFLGALGMLDPAFYWERWKPEARALTDVEAVRLTAWGLETFLEQNPLVQVHLRASIARSQADVLKLESMEKIAECMYSNKRKQETGARAPVAERAPAGSDDRSHGSASGGSPPALQLADDLMNRFAVVSWLRDGMASLGSSSLNVLGLA</sequence>
<feature type="domain" description="Protein kinase" evidence="7">
    <location>
        <begin position="108"/>
        <end position="420"/>
    </location>
</feature>
<feature type="compositionally biased region" description="Low complexity" evidence="6">
    <location>
        <begin position="167"/>
        <end position="177"/>
    </location>
</feature>
<comment type="caution">
    <text evidence="8">The sequence shown here is derived from an EMBL/GenBank/DDBJ whole genome shotgun (WGS) entry which is preliminary data.</text>
</comment>
<evidence type="ECO:0000256" key="5">
    <source>
        <dbReference type="PROSITE-ProRule" id="PRU10141"/>
    </source>
</evidence>
<feature type="compositionally biased region" description="Basic residues" evidence="6">
    <location>
        <begin position="1056"/>
        <end position="1065"/>
    </location>
</feature>
<evidence type="ECO:0000259" key="7">
    <source>
        <dbReference type="PROSITE" id="PS50011"/>
    </source>
</evidence>
<feature type="region of interest" description="Disordered" evidence="6">
    <location>
        <begin position="933"/>
        <end position="1075"/>
    </location>
</feature>
<reference evidence="8" key="1">
    <citation type="submission" date="2021-01" db="EMBL/GenBank/DDBJ databases">
        <authorList>
            <person name="Eckstrom K.M.E."/>
        </authorList>
    </citation>
    <scope>NUCLEOTIDE SEQUENCE</scope>
    <source>
        <strain evidence="8">UVCC 0001</strain>
    </source>
</reference>
<name>A0AAD9IDR9_PROWI</name>
<dbReference type="PROSITE" id="PS50011">
    <property type="entry name" value="PROTEIN_KINASE_DOM"/>
    <property type="match status" value="1"/>
</dbReference>
<dbReference type="SUPFAM" id="SSF56112">
    <property type="entry name" value="Protein kinase-like (PK-like)"/>
    <property type="match status" value="1"/>
</dbReference>
<dbReference type="InterPro" id="IPR008271">
    <property type="entry name" value="Ser/Thr_kinase_AS"/>
</dbReference>